<dbReference type="HOGENOM" id="CLU_2767269_0_0_10"/>
<name>B6W094_9BACT</name>
<protein>
    <submittedName>
        <fullName evidence="1">Uncharacterized protein</fullName>
    </submittedName>
</protein>
<organism evidence="1 2">
    <name type="scientific">Phocaeicola dorei DSM 17855</name>
    <dbReference type="NCBI Taxonomy" id="483217"/>
    <lineage>
        <taxon>Bacteria</taxon>
        <taxon>Pseudomonadati</taxon>
        <taxon>Bacteroidota</taxon>
        <taxon>Bacteroidia</taxon>
        <taxon>Bacteroidales</taxon>
        <taxon>Bacteroidaceae</taxon>
        <taxon>Phocaeicola</taxon>
    </lineage>
</organism>
<dbReference type="Proteomes" id="UP000004849">
    <property type="component" value="Unassembled WGS sequence"/>
</dbReference>
<dbReference type="EMBL" id="ABWZ01000059">
    <property type="protein sequence ID" value="EEB24544.1"/>
    <property type="molecule type" value="Genomic_DNA"/>
</dbReference>
<reference evidence="1 2" key="1">
    <citation type="submission" date="2008-10" db="EMBL/GenBank/DDBJ databases">
        <title>Draft genome sequence of Bacteroides dorei (DSM 17855).</title>
        <authorList>
            <person name="Sudarsanam P."/>
            <person name="Ley R."/>
            <person name="Guruge J."/>
            <person name="Turnbaugh P.J."/>
            <person name="Mahowald M."/>
            <person name="Liep D."/>
            <person name="Gordon J."/>
        </authorList>
    </citation>
    <scope>NUCLEOTIDE SEQUENCE [LARGE SCALE GENOMIC DNA]</scope>
    <source>
        <strain evidence="1 2">DSM 17855</strain>
    </source>
</reference>
<dbReference type="AlphaFoldDB" id="B6W094"/>
<sequence length="79" mass="9140">MPLEFKKDDTMETYDIYFKEGTDFANKGFSLKDKAKAIRMAEDMLAERKGYVKDFVGGTISVMCKETKEEVWSKPIEEV</sequence>
<accession>B6W094</accession>
<evidence type="ECO:0000313" key="2">
    <source>
        <dbReference type="Proteomes" id="UP000004849"/>
    </source>
</evidence>
<proteinExistence type="predicted"/>
<reference evidence="1 2" key="2">
    <citation type="submission" date="2008-10" db="EMBL/GenBank/DDBJ databases">
        <authorList>
            <person name="Fulton L."/>
            <person name="Clifton S."/>
            <person name="Fulton B."/>
            <person name="Xu J."/>
            <person name="Minx P."/>
            <person name="Pepin K.H."/>
            <person name="Johnson M."/>
            <person name="Thiruvilangam P."/>
            <person name="Bhonagiri V."/>
            <person name="Nash W.E."/>
            <person name="Mardis E.R."/>
            <person name="Wilson R.K."/>
        </authorList>
    </citation>
    <scope>NUCLEOTIDE SEQUENCE [LARGE SCALE GENOMIC DNA]</scope>
    <source>
        <strain evidence="1 2">DSM 17855</strain>
    </source>
</reference>
<evidence type="ECO:0000313" key="1">
    <source>
        <dbReference type="EMBL" id="EEB24544.1"/>
    </source>
</evidence>
<gene>
    <name evidence="1" type="ORF">BACDOR_02974</name>
</gene>